<evidence type="ECO:0000256" key="1">
    <source>
        <dbReference type="ARBA" id="ARBA00023203"/>
    </source>
</evidence>
<protein>
    <recommendedName>
        <fullName evidence="3">GBD/FH3 domain-containing protein</fullName>
    </recommendedName>
</protein>
<dbReference type="GO" id="GO:0051015">
    <property type="term" value="F:actin filament binding"/>
    <property type="evidence" value="ECO:0007669"/>
    <property type="project" value="TreeGrafter"/>
</dbReference>
<dbReference type="EMBL" id="JBAMIC010000001">
    <property type="protein sequence ID" value="KAK7114690.1"/>
    <property type="molecule type" value="Genomic_DNA"/>
</dbReference>
<evidence type="ECO:0000256" key="2">
    <source>
        <dbReference type="SAM" id="MobiDB-lite"/>
    </source>
</evidence>
<dbReference type="FunFam" id="1.25.10.10:FF:000056">
    <property type="entry name" value="FH1/FH2 domain-containing protein 3 isoform X1"/>
    <property type="match status" value="1"/>
</dbReference>
<dbReference type="InterPro" id="IPR016024">
    <property type="entry name" value="ARM-type_fold"/>
</dbReference>
<dbReference type="GO" id="GO:0005856">
    <property type="term" value="C:cytoskeleton"/>
    <property type="evidence" value="ECO:0007669"/>
    <property type="project" value="TreeGrafter"/>
</dbReference>
<dbReference type="PANTHER" id="PTHR45920">
    <property type="entry name" value="FORMIN HOMOLOGY 2 DOMAIN CONTAINING, ISOFORM I"/>
    <property type="match status" value="1"/>
</dbReference>
<keyword evidence="5" id="KW-1185">Reference proteome</keyword>
<dbReference type="InterPro" id="IPR014768">
    <property type="entry name" value="GBD/FH3_dom"/>
</dbReference>
<keyword evidence="1" id="KW-0009">Actin-binding</keyword>
<feature type="compositionally biased region" description="Basic and acidic residues" evidence="2">
    <location>
        <begin position="385"/>
        <end position="396"/>
    </location>
</feature>
<dbReference type="GO" id="GO:0005737">
    <property type="term" value="C:cytoplasm"/>
    <property type="evidence" value="ECO:0007669"/>
    <property type="project" value="TreeGrafter"/>
</dbReference>
<dbReference type="SUPFAM" id="SSF48371">
    <property type="entry name" value="ARM repeat"/>
    <property type="match status" value="1"/>
</dbReference>
<dbReference type="InterPro" id="IPR056771">
    <property type="entry name" value="FH3_FHOD1-3-like"/>
</dbReference>
<comment type="caution">
    <text evidence="4">The sequence shown here is derived from an EMBL/GenBank/DDBJ whole genome shotgun (WGS) entry which is preliminary data.</text>
</comment>
<organism evidence="4 5">
    <name type="scientific">Littorina saxatilis</name>
    <dbReference type="NCBI Taxonomy" id="31220"/>
    <lineage>
        <taxon>Eukaryota</taxon>
        <taxon>Metazoa</taxon>
        <taxon>Spiralia</taxon>
        <taxon>Lophotrochozoa</taxon>
        <taxon>Mollusca</taxon>
        <taxon>Gastropoda</taxon>
        <taxon>Caenogastropoda</taxon>
        <taxon>Littorinimorpha</taxon>
        <taxon>Littorinoidea</taxon>
        <taxon>Littorinidae</taxon>
        <taxon>Littorina</taxon>
    </lineage>
</organism>
<gene>
    <name evidence="4" type="ORF">V1264_000710</name>
</gene>
<accession>A0AAN9C0F5</accession>
<feature type="compositionally biased region" description="Basic residues" evidence="2">
    <location>
        <begin position="360"/>
        <end position="372"/>
    </location>
</feature>
<name>A0AAN9C0F5_9CAEN</name>
<proteinExistence type="predicted"/>
<feature type="region of interest" description="Disordered" evidence="2">
    <location>
        <begin position="338"/>
        <end position="404"/>
    </location>
</feature>
<evidence type="ECO:0000313" key="4">
    <source>
        <dbReference type="EMBL" id="KAK7114690.1"/>
    </source>
</evidence>
<dbReference type="PANTHER" id="PTHR45920:SF4">
    <property type="entry name" value="FORMIN HOMOLOGY 2 DOMAIN CONTAINING, ISOFORM I"/>
    <property type="match status" value="1"/>
</dbReference>
<dbReference type="InterPro" id="IPR041387">
    <property type="entry name" value="FHOD1_GBD_N"/>
</dbReference>
<evidence type="ECO:0000313" key="5">
    <source>
        <dbReference type="Proteomes" id="UP001374579"/>
    </source>
</evidence>
<dbReference type="GO" id="GO:0030866">
    <property type="term" value="P:cortical actin cytoskeleton organization"/>
    <property type="evidence" value="ECO:0007669"/>
    <property type="project" value="TreeGrafter"/>
</dbReference>
<evidence type="ECO:0000259" key="3">
    <source>
        <dbReference type="PROSITE" id="PS51232"/>
    </source>
</evidence>
<dbReference type="Pfam" id="PF24959">
    <property type="entry name" value="FH3_FHOD1-3"/>
    <property type="match status" value="1"/>
</dbReference>
<dbReference type="AlphaFoldDB" id="A0AAN9C0F5"/>
<dbReference type="PROSITE" id="PS51232">
    <property type="entry name" value="GBD_FH3"/>
    <property type="match status" value="1"/>
</dbReference>
<dbReference type="InterPro" id="IPR011989">
    <property type="entry name" value="ARM-like"/>
</dbReference>
<dbReference type="Gene3D" id="1.25.10.10">
    <property type="entry name" value="Leucine-rich Repeat Variant"/>
    <property type="match status" value="1"/>
</dbReference>
<sequence length="504" mass="57420">MATQLECRIQYLDDRDPFANTNFPEPTRPPTYSFLLNVPIINQIGGVHRVLEAPHRLEDCALQIYRYHSGGAQAEFGTYLDLESALDEQAEELEGFSDQRKNTLILRTQLTVRVHAIIEKLLNSSGRELRRALFSLKQIFQDDKDLVHEFVNNDGLDCLIKVGAEADQNYQNYILRALGQVMLYVDGMEGVIRHNATIQWLYTLLASKGRLVVKTALKLLLVFVEYTDNNATQLLRAINTVDARRGLKPWANIMAILSEKDGADSELLVYAMTLVNKVLNAIPEQDIFYDVADALEEQGMDRITQRHMERQGADLDLLTQFQIYEGALKHEDGEDFSAIPQLENLRQVPRLKSEGETGRKSKRHAPQKKNHQRIPEIPTESPAEAFRKQRDKHTEKNTVPSGEQVFQKGIVRKQKPEEFQNGSSTRFIEVEEVREVEEVEEDDNTSVSVADESSQAVFEEDYNACTEEEEITLLDEDGNLTSVPFSPTSPDDLSFPAIYIFFRL</sequence>
<dbReference type="Proteomes" id="UP001374579">
    <property type="component" value="Unassembled WGS sequence"/>
</dbReference>
<feature type="domain" description="GBD/FH3" evidence="3">
    <location>
        <begin position="42"/>
        <end position="407"/>
    </location>
</feature>
<reference evidence="4 5" key="1">
    <citation type="submission" date="2024-02" db="EMBL/GenBank/DDBJ databases">
        <title>Chromosome-scale genome assembly of the rough periwinkle Littorina saxatilis.</title>
        <authorList>
            <person name="De Jode A."/>
            <person name="Faria R."/>
            <person name="Formenti G."/>
            <person name="Sims Y."/>
            <person name="Smith T.P."/>
            <person name="Tracey A."/>
            <person name="Wood J.M.D."/>
            <person name="Zagrodzka Z.B."/>
            <person name="Johannesson K."/>
            <person name="Butlin R.K."/>
            <person name="Leder E.H."/>
        </authorList>
    </citation>
    <scope>NUCLEOTIDE SEQUENCE [LARGE SCALE GENOMIC DNA]</scope>
    <source>
        <strain evidence="4">Snail1</strain>
        <tissue evidence="4">Muscle</tissue>
    </source>
</reference>
<dbReference type="Pfam" id="PF18382">
    <property type="entry name" value="Formin_GBD_N"/>
    <property type="match status" value="1"/>
</dbReference>